<dbReference type="Proteomes" id="UP001523216">
    <property type="component" value="Unassembled WGS sequence"/>
</dbReference>
<dbReference type="EMBL" id="JAMQOL010000003">
    <property type="protein sequence ID" value="MCM4076576.1"/>
    <property type="molecule type" value="Genomic_DNA"/>
</dbReference>
<dbReference type="InterPro" id="IPR017853">
    <property type="entry name" value="GH"/>
</dbReference>
<keyword evidence="3" id="KW-1185">Reference proteome</keyword>
<name>A0ABT0XS19_9ACTN</name>
<feature type="chain" id="PRO_5045680795" description="GH26 domain-containing protein" evidence="1">
    <location>
        <begin position="18"/>
        <end position="330"/>
    </location>
</feature>
<feature type="signal peptide" evidence="1">
    <location>
        <begin position="1"/>
        <end position="17"/>
    </location>
</feature>
<protein>
    <recommendedName>
        <fullName evidence="4">GH26 domain-containing protein</fullName>
    </recommendedName>
</protein>
<proteinExistence type="predicted"/>
<accession>A0ABT0XS19</accession>
<keyword evidence="1" id="KW-0732">Signal</keyword>
<dbReference type="RefSeq" id="WP_251796477.1">
    <property type="nucleotide sequence ID" value="NZ_JAMQOL010000003.1"/>
</dbReference>
<dbReference type="SUPFAM" id="SSF51445">
    <property type="entry name" value="(Trans)glycosidases"/>
    <property type="match status" value="1"/>
</dbReference>
<evidence type="ECO:0000313" key="3">
    <source>
        <dbReference type="Proteomes" id="UP001523216"/>
    </source>
</evidence>
<organism evidence="2 3">
    <name type="scientific">Paractinoplanes hotanensis</name>
    <dbReference type="NCBI Taxonomy" id="2906497"/>
    <lineage>
        <taxon>Bacteria</taxon>
        <taxon>Bacillati</taxon>
        <taxon>Actinomycetota</taxon>
        <taxon>Actinomycetes</taxon>
        <taxon>Micromonosporales</taxon>
        <taxon>Micromonosporaceae</taxon>
        <taxon>Paractinoplanes</taxon>
    </lineage>
</organism>
<evidence type="ECO:0000313" key="2">
    <source>
        <dbReference type="EMBL" id="MCM4076576.1"/>
    </source>
</evidence>
<reference evidence="2 3" key="1">
    <citation type="submission" date="2022-06" db="EMBL/GenBank/DDBJ databases">
        <title>Actinoplanes abujensis sp. nov., isolated from Nigerian arid soil.</title>
        <authorList>
            <person name="Ding P."/>
        </authorList>
    </citation>
    <scope>NUCLEOTIDE SEQUENCE [LARGE SCALE GENOMIC DNA]</scope>
    <source>
        <strain evidence="3">TRM88002</strain>
    </source>
</reference>
<gene>
    <name evidence="2" type="ORF">LXN57_03235</name>
</gene>
<sequence length="330" mass="37439">MLLAVAVVAAFPAPARADDAGPVFGVIASTQGSPPDTPEEHIRQYDRHRANYGGPIGIRIFSGGRPPLPTDNNRPGRLLAWAANDHPEETITVSHKTRDDARLRRLLDWAHARKLRLSIIYRHEAQPDWFQDGREGARPDVYRATYRAYKAVIQAHPGRERVTLEKNLMWFWQYHHVKTKPESDWRRYVERNDPADVLSWDTYSFPGMPTRQGHYATPHDFFQYARDAWNEFGLPWGVGEIGTIVQDGEGKGVERAWDRNGTRFTAWVGRIARAARNPATIDASYAGMPPALFVKWWGALDADDQDLSLEQVPAAAAVYRGLMRRRAPLP</sequence>
<dbReference type="Gene3D" id="3.20.20.80">
    <property type="entry name" value="Glycosidases"/>
    <property type="match status" value="1"/>
</dbReference>
<comment type="caution">
    <text evidence="2">The sequence shown here is derived from an EMBL/GenBank/DDBJ whole genome shotgun (WGS) entry which is preliminary data.</text>
</comment>
<evidence type="ECO:0008006" key="4">
    <source>
        <dbReference type="Google" id="ProtNLM"/>
    </source>
</evidence>
<evidence type="ECO:0000256" key="1">
    <source>
        <dbReference type="SAM" id="SignalP"/>
    </source>
</evidence>